<proteinExistence type="predicted"/>
<protein>
    <recommendedName>
        <fullName evidence="2">Fibronectin type III-like domain-containing protein</fullName>
    </recommendedName>
</protein>
<dbReference type="GO" id="GO:0009251">
    <property type="term" value="P:glucan catabolic process"/>
    <property type="evidence" value="ECO:0007669"/>
    <property type="project" value="TreeGrafter"/>
</dbReference>
<dbReference type="Pfam" id="PF00933">
    <property type="entry name" value="Glyco_hydro_3"/>
    <property type="match status" value="1"/>
</dbReference>
<accession>A0A2S5E9P9</accession>
<dbReference type="EMBL" id="JALY01000262">
    <property type="protein sequence ID" value="POZ89771.1"/>
    <property type="molecule type" value="Genomic_DNA"/>
</dbReference>
<dbReference type="InterPro" id="IPR017853">
    <property type="entry name" value="GH"/>
</dbReference>
<dbReference type="RefSeq" id="WP_103899235.1">
    <property type="nucleotide sequence ID" value="NZ_JALY01000262.1"/>
</dbReference>
<keyword evidence="1" id="KW-0378">Hydrolase</keyword>
<dbReference type="InterPro" id="IPR001764">
    <property type="entry name" value="Glyco_hydro_3_N"/>
</dbReference>
<keyword evidence="4" id="KW-1185">Reference proteome</keyword>
<dbReference type="Pfam" id="PF14310">
    <property type="entry name" value="Fn3-like"/>
    <property type="match status" value="1"/>
</dbReference>
<dbReference type="PRINTS" id="PR00133">
    <property type="entry name" value="GLHYDRLASE3"/>
</dbReference>
<dbReference type="InterPro" id="IPR036962">
    <property type="entry name" value="Glyco_hydro_3_N_sf"/>
</dbReference>
<dbReference type="Pfam" id="PF01915">
    <property type="entry name" value="Glyco_hydro_3_C"/>
    <property type="match status" value="1"/>
</dbReference>
<dbReference type="GO" id="GO:0008422">
    <property type="term" value="F:beta-glucosidase activity"/>
    <property type="evidence" value="ECO:0007669"/>
    <property type="project" value="TreeGrafter"/>
</dbReference>
<dbReference type="Gene3D" id="3.40.50.1700">
    <property type="entry name" value="Glycoside hydrolase family 3 C-terminal domain"/>
    <property type="match status" value="1"/>
</dbReference>
<evidence type="ECO:0000313" key="3">
    <source>
        <dbReference type="EMBL" id="POZ89771.1"/>
    </source>
</evidence>
<comment type="caution">
    <text evidence="3">The sequence shown here is derived from an EMBL/GenBank/DDBJ whole genome shotgun (WGS) entry which is preliminary data.</text>
</comment>
<sequence>MIYKDPSRSIEERVKDLLSRMTLEEKVAQLSSARMGDVISDMQTMSFSAEKARKNVPNGCGYLSRIGGATDLLPREIVRLTNEIQKYFIEETRLGIPIFFITEATSGVLSRNHTLFPQNIGAGAMFNDELVYEMGNAVREEMLSTGERFSLAPVVDVIRDHRYGRYEESYGEDVYLVSQCGMAYTKGLQSQSLKNGIIATLKHYVAQGFSDGGKNCAPVHITDREIFDQYAVPFEAAIQEGGASSVMAAYHEVDGVPCHASKKLLTDVLRGKLGFEGLIVSDGNGIQLVKNYHDYCEKLEDTVSLTLNAGIECELDYMFKTYLKDLCLEGRVNPTIVDNAVAKVLTLKFKLGLFDNPFVNEDVVDNIVCSKKHVSIAKKMAQQSMTLLKNKNGILPLSKNIGSIAVVGPLADKKEFAYGDYSYPSHIEDMYYSSEGLSEDEVIARTLFFKRKGTTYEQLFHDTKTIYQAIKKAVSDETKVYLAQGLKDTYNYHNDPDFFSIDQAVKVASKADVIIAVCGDTSGMGRDNDSGESVDRAEINLSHEQRMLLKELKKLDKPIILVLCNGRPLELSYESENMDAILEAWKPGMEGASAITEVLFGDYNPSGRLPVTIPKCLGQLPVYYSQHLSGKKQFWRNKYLEVDLNPLYAFGYGLSYTSFVYEDISMNQGKDGITVRVTVRNNGSFDGEEVIQVYVRKKYTSVLQPERELKGYKRIWIEKGKKVTVEFNILYDSLGYHNIENHLGIENCTLDVMVGSSSDKIYAEKSFALTFEGGFREITRRIFTNPSRIIV</sequence>
<dbReference type="Gene3D" id="3.20.20.300">
    <property type="entry name" value="Glycoside hydrolase, family 3, N-terminal domain"/>
    <property type="match status" value="1"/>
</dbReference>
<dbReference type="PANTHER" id="PTHR30620">
    <property type="entry name" value="PERIPLASMIC BETA-GLUCOSIDASE-RELATED"/>
    <property type="match status" value="1"/>
</dbReference>
<name>A0A2S5E9P9_9BACT</name>
<evidence type="ECO:0000259" key="2">
    <source>
        <dbReference type="SMART" id="SM01217"/>
    </source>
</evidence>
<dbReference type="InterPro" id="IPR051915">
    <property type="entry name" value="Cellulose_Degrad_GH3"/>
</dbReference>
<organism evidence="3 4">
    <name type="scientific">Petrotoga halophila DSM 16923</name>
    <dbReference type="NCBI Taxonomy" id="1122953"/>
    <lineage>
        <taxon>Bacteria</taxon>
        <taxon>Thermotogati</taxon>
        <taxon>Thermotogota</taxon>
        <taxon>Thermotogae</taxon>
        <taxon>Petrotogales</taxon>
        <taxon>Petrotogaceae</taxon>
        <taxon>Petrotoga</taxon>
    </lineage>
</organism>
<evidence type="ECO:0000313" key="4">
    <source>
        <dbReference type="Proteomes" id="UP000236950"/>
    </source>
</evidence>
<dbReference type="SUPFAM" id="SSF51445">
    <property type="entry name" value="(Trans)glycosidases"/>
    <property type="match status" value="1"/>
</dbReference>
<dbReference type="InterPro" id="IPR002772">
    <property type="entry name" value="Glyco_hydro_3_C"/>
</dbReference>
<dbReference type="Gene3D" id="2.60.40.10">
    <property type="entry name" value="Immunoglobulins"/>
    <property type="match status" value="1"/>
</dbReference>
<dbReference type="SMART" id="SM01217">
    <property type="entry name" value="Fn3_like"/>
    <property type="match status" value="1"/>
</dbReference>
<feature type="domain" description="Fibronectin type III-like" evidence="2">
    <location>
        <begin position="689"/>
        <end position="758"/>
    </location>
</feature>
<dbReference type="PANTHER" id="PTHR30620:SF123">
    <property type="entry name" value="BETA-XYLOSIDASE"/>
    <property type="match status" value="1"/>
</dbReference>
<dbReference type="SUPFAM" id="SSF52279">
    <property type="entry name" value="Beta-D-glucan exohydrolase, C-terminal domain"/>
    <property type="match status" value="1"/>
</dbReference>
<dbReference type="InterPro" id="IPR026891">
    <property type="entry name" value="Fn3-like"/>
</dbReference>
<dbReference type="InterPro" id="IPR036881">
    <property type="entry name" value="Glyco_hydro_3_C_sf"/>
</dbReference>
<dbReference type="AlphaFoldDB" id="A0A2S5E9P9"/>
<dbReference type="Proteomes" id="UP000236950">
    <property type="component" value="Unassembled WGS sequence"/>
</dbReference>
<evidence type="ECO:0000256" key="1">
    <source>
        <dbReference type="ARBA" id="ARBA00022801"/>
    </source>
</evidence>
<reference evidence="3 4" key="1">
    <citation type="submission" date="2014-01" db="EMBL/GenBank/DDBJ databases">
        <title>Comparative genomics of Petrotoga.</title>
        <authorList>
            <person name="Chow K."/>
            <person name="Charchuk R."/>
            <person name="Nesbo C.L."/>
        </authorList>
    </citation>
    <scope>NUCLEOTIDE SEQUENCE [LARGE SCALE GENOMIC DNA]</scope>
    <source>
        <strain evidence="3 4">DSM 16923</strain>
    </source>
</reference>
<gene>
    <name evidence="3" type="ORF">AA81_12400</name>
</gene>
<dbReference type="InterPro" id="IPR013783">
    <property type="entry name" value="Ig-like_fold"/>
</dbReference>